<name>A5AJK0_VITVI</name>
<reference evidence="1" key="1">
    <citation type="journal article" date="2007" name="PLoS ONE">
        <title>The first genome sequence of an elite grapevine cultivar (Pinot noir Vitis vinifera L.): coping with a highly heterozygous genome.</title>
        <authorList>
            <person name="Velasco R."/>
            <person name="Zharkikh A."/>
            <person name="Troggio M."/>
            <person name="Cartwright D.A."/>
            <person name="Cestaro A."/>
            <person name="Pruss D."/>
            <person name="Pindo M."/>
            <person name="FitzGerald L.M."/>
            <person name="Vezzulli S."/>
            <person name="Reid J."/>
            <person name="Malacarne G."/>
            <person name="Iliev D."/>
            <person name="Coppola G."/>
            <person name="Wardell B."/>
            <person name="Micheletti D."/>
            <person name="Macalma T."/>
            <person name="Facci M."/>
            <person name="Mitchell J.T."/>
            <person name="Perazzolli M."/>
            <person name="Eldredge G."/>
            <person name="Gatto P."/>
            <person name="Oyzerski R."/>
            <person name="Moretto M."/>
            <person name="Gutin N."/>
            <person name="Stefanini M."/>
            <person name="Chen Y."/>
            <person name="Segala C."/>
            <person name="Davenport C."/>
            <person name="Dematte L."/>
            <person name="Mraz A."/>
            <person name="Battilana J."/>
            <person name="Stormo K."/>
            <person name="Costa F."/>
            <person name="Tao Q."/>
            <person name="Si-Ammour A."/>
            <person name="Harkins T."/>
            <person name="Lackey A."/>
            <person name="Perbost C."/>
            <person name="Taillon B."/>
            <person name="Stella A."/>
            <person name="Solovyev V."/>
            <person name="Fawcett J.A."/>
            <person name="Sterck L."/>
            <person name="Vandepoele K."/>
            <person name="Grando S.M."/>
            <person name="Toppo S."/>
            <person name="Moser C."/>
            <person name="Lanchbury J."/>
            <person name="Bogden R."/>
            <person name="Skolnick M."/>
            <person name="Sgaramella V."/>
            <person name="Bhatnagar S.K."/>
            <person name="Fontana P."/>
            <person name="Gutin A."/>
            <person name="Van de Peer Y."/>
            <person name="Salamini F."/>
            <person name="Viola R."/>
        </authorList>
    </citation>
    <scope>NUCLEOTIDE SEQUENCE</scope>
</reference>
<gene>
    <name evidence="1" type="ORF">VITISV_038980</name>
</gene>
<sequence>MGSRTVKVGAEDVSKVTPGMPSFIPQIPISNSIGTEGNNIRSRISDFGALEQSLGFRIEDAVDLSRSMYLNLNFVWGN</sequence>
<evidence type="ECO:0000313" key="1">
    <source>
        <dbReference type="EMBL" id="CAN80143.1"/>
    </source>
</evidence>
<protein>
    <submittedName>
        <fullName evidence="1">Uncharacterized protein</fullName>
    </submittedName>
</protein>
<organism evidence="1">
    <name type="scientific">Vitis vinifera</name>
    <name type="common">Grape</name>
    <dbReference type="NCBI Taxonomy" id="29760"/>
    <lineage>
        <taxon>Eukaryota</taxon>
        <taxon>Viridiplantae</taxon>
        <taxon>Streptophyta</taxon>
        <taxon>Embryophyta</taxon>
        <taxon>Tracheophyta</taxon>
        <taxon>Spermatophyta</taxon>
        <taxon>Magnoliopsida</taxon>
        <taxon>eudicotyledons</taxon>
        <taxon>Gunneridae</taxon>
        <taxon>Pentapetalae</taxon>
        <taxon>rosids</taxon>
        <taxon>Vitales</taxon>
        <taxon>Vitaceae</taxon>
        <taxon>Viteae</taxon>
        <taxon>Vitis</taxon>
    </lineage>
</organism>
<accession>A5AJK0</accession>
<dbReference type="AlphaFoldDB" id="A5AJK0"/>
<dbReference type="EMBL" id="AM428246">
    <property type="protein sequence ID" value="CAN80143.1"/>
    <property type="molecule type" value="Genomic_DNA"/>
</dbReference>
<dbReference type="ExpressionAtlas" id="A5AJK0">
    <property type="expression patterns" value="baseline and differential"/>
</dbReference>
<proteinExistence type="predicted"/>